<dbReference type="GO" id="GO:0005739">
    <property type="term" value="C:mitochondrion"/>
    <property type="evidence" value="ECO:0000318"/>
    <property type="project" value="GO_Central"/>
</dbReference>
<dbReference type="AlphaFoldDB" id="H9GK07"/>
<sequence length="194" mass="21486">MVGSSLRPGLRSHNLSVRRDLLQMATNHLSHSKVPELVERLLCVDISPSGTSAVSSLGRLVEALKAVELPEGVPLSTARRLVQEQLRKDIQDLSVLRFLLTNLVSAEGRVVWRVNLDAVSRHLDGLTRLPAFEAPYSGPVLFLGGANSEDFPEIERLFPEAEIEYVPDAGHWVHADQPQHFVDAVCRFLEQPPS</sequence>
<dbReference type="GO" id="GO:0052689">
    <property type="term" value="F:carboxylic ester hydrolase activity"/>
    <property type="evidence" value="ECO:0000318"/>
    <property type="project" value="GO_Central"/>
</dbReference>
<evidence type="ECO:0000313" key="4">
    <source>
        <dbReference type="Proteomes" id="UP000001646"/>
    </source>
</evidence>
<keyword evidence="2" id="KW-0378">Hydrolase</keyword>
<dbReference type="Gene3D" id="3.40.50.1820">
    <property type="entry name" value="alpha/beta hydrolase"/>
    <property type="match status" value="1"/>
</dbReference>
<evidence type="ECO:0000313" key="3">
    <source>
        <dbReference type="Ensembl" id="ENSACAP00000013332.2"/>
    </source>
</evidence>
<comment type="similarity">
    <text evidence="1">Belongs to the AB hydrolase superfamily.</text>
</comment>
<dbReference type="Ensembl" id="ENSACAT00000013602.2">
    <property type="protein sequence ID" value="ENSACAP00000013332.2"/>
    <property type="gene ID" value="ENSACAG00000013579.2"/>
</dbReference>
<dbReference type="Proteomes" id="UP000001646">
    <property type="component" value="Unplaced"/>
</dbReference>
<keyword evidence="4" id="KW-1185">Reference proteome</keyword>
<reference evidence="3" key="2">
    <citation type="submission" date="2025-08" db="UniProtKB">
        <authorList>
            <consortium name="Ensembl"/>
        </authorList>
    </citation>
    <scope>IDENTIFICATION</scope>
</reference>
<reference evidence="3" key="1">
    <citation type="submission" date="2009-12" db="EMBL/GenBank/DDBJ databases">
        <title>The Genome Sequence of Anolis carolinensis (Green Anole Lizard).</title>
        <authorList>
            <consortium name="The Genome Sequencing Platform"/>
            <person name="Di Palma F."/>
            <person name="Alfoldi J."/>
            <person name="Heiman D."/>
            <person name="Young S."/>
            <person name="Grabherr M."/>
            <person name="Johnson J."/>
            <person name="Lander E.S."/>
            <person name="Lindblad-Toh K."/>
        </authorList>
    </citation>
    <scope>NUCLEOTIDE SEQUENCE [LARGE SCALE GENOMIC DNA]</scope>
    <source>
        <strain evidence="3">JBL SC #1</strain>
    </source>
</reference>
<dbReference type="GeneTree" id="ENSGT00390000015880"/>
<dbReference type="GO" id="GO:0006629">
    <property type="term" value="P:lipid metabolic process"/>
    <property type="evidence" value="ECO:0000318"/>
    <property type="project" value="GO_Central"/>
</dbReference>
<evidence type="ECO:0000256" key="1">
    <source>
        <dbReference type="ARBA" id="ARBA00008645"/>
    </source>
</evidence>
<dbReference type="eggNOG" id="KOG2382">
    <property type="taxonomic scope" value="Eukaryota"/>
</dbReference>
<accession>H9GK07</accession>
<proteinExistence type="inferred from homology"/>
<evidence type="ECO:0000256" key="2">
    <source>
        <dbReference type="ARBA" id="ARBA00022801"/>
    </source>
</evidence>
<dbReference type="Bgee" id="ENSACAG00000013579">
    <property type="expression patterns" value="Expressed in skeletal muscle tissue and 9 other cell types or tissues"/>
</dbReference>
<dbReference type="PANTHER" id="PTHR46118:SF4">
    <property type="entry name" value="PROTEIN ABHD11"/>
    <property type="match status" value="1"/>
</dbReference>
<dbReference type="SUPFAM" id="SSF53474">
    <property type="entry name" value="alpha/beta-Hydrolases"/>
    <property type="match status" value="1"/>
</dbReference>
<reference evidence="3" key="3">
    <citation type="submission" date="2025-09" db="UniProtKB">
        <authorList>
            <consortium name="Ensembl"/>
        </authorList>
    </citation>
    <scope>IDENTIFICATION</scope>
</reference>
<organism evidence="3 4">
    <name type="scientific">Anolis carolinensis</name>
    <name type="common">Green anole</name>
    <name type="synonym">American chameleon</name>
    <dbReference type="NCBI Taxonomy" id="28377"/>
    <lineage>
        <taxon>Eukaryota</taxon>
        <taxon>Metazoa</taxon>
        <taxon>Chordata</taxon>
        <taxon>Craniata</taxon>
        <taxon>Vertebrata</taxon>
        <taxon>Euteleostomi</taxon>
        <taxon>Lepidosauria</taxon>
        <taxon>Squamata</taxon>
        <taxon>Bifurcata</taxon>
        <taxon>Unidentata</taxon>
        <taxon>Episquamata</taxon>
        <taxon>Toxicofera</taxon>
        <taxon>Iguania</taxon>
        <taxon>Dactyloidae</taxon>
        <taxon>Anolis</taxon>
    </lineage>
</organism>
<dbReference type="InterPro" id="IPR029058">
    <property type="entry name" value="AB_hydrolase_fold"/>
</dbReference>
<name>H9GK07_ANOCA</name>
<protein>
    <submittedName>
        <fullName evidence="3">Uncharacterized protein</fullName>
    </submittedName>
</protein>
<dbReference type="HOGENOM" id="CLU_020336_53_2_1"/>
<dbReference type="STRING" id="28377.ENSACAP00000013332"/>
<dbReference type="PANTHER" id="PTHR46118">
    <property type="entry name" value="PROTEIN ABHD11"/>
    <property type="match status" value="1"/>
</dbReference>
<dbReference type="InParanoid" id="H9GK07"/>